<feature type="domain" description="FecR protein" evidence="1">
    <location>
        <begin position="99"/>
        <end position="191"/>
    </location>
</feature>
<dbReference type="PANTHER" id="PTHR30273">
    <property type="entry name" value="PERIPLASMIC SIGNAL SENSOR AND SIGMA FACTOR ACTIVATOR FECR-RELATED"/>
    <property type="match status" value="1"/>
</dbReference>
<dbReference type="GO" id="GO:0016989">
    <property type="term" value="F:sigma factor antagonist activity"/>
    <property type="evidence" value="ECO:0007669"/>
    <property type="project" value="TreeGrafter"/>
</dbReference>
<dbReference type="Gene3D" id="3.55.50.30">
    <property type="match status" value="1"/>
</dbReference>
<evidence type="ECO:0000313" key="4">
    <source>
        <dbReference type="Proteomes" id="UP000199120"/>
    </source>
</evidence>
<dbReference type="STRING" id="416943.SAMN05445871_3590"/>
<reference evidence="4" key="1">
    <citation type="submission" date="2016-10" db="EMBL/GenBank/DDBJ databases">
        <authorList>
            <person name="Varghese N."/>
            <person name="Submissions S."/>
        </authorList>
    </citation>
    <scope>NUCLEOTIDE SEQUENCE [LARGE SCALE GENOMIC DNA]</scope>
    <source>
        <strain evidence="4">LMG 26416</strain>
    </source>
</reference>
<accession>A0A1H7M2I3</accession>
<dbReference type="Proteomes" id="UP000199120">
    <property type="component" value="Unassembled WGS sequence"/>
</dbReference>
<dbReference type="Pfam" id="PF04773">
    <property type="entry name" value="FecR"/>
    <property type="match status" value="1"/>
</dbReference>
<dbReference type="Gene3D" id="2.60.120.1440">
    <property type="match status" value="1"/>
</dbReference>
<evidence type="ECO:0000259" key="1">
    <source>
        <dbReference type="Pfam" id="PF04773"/>
    </source>
</evidence>
<dbReference type="InterPro" id="IPR006860">
    <property type="entry name" value="FecR"/>
</dbReference>
<feature type="domain" description="Protein FecR C-terminal" evidence="2">
    <location>
        <begin position="234"/>
        <end position="302"/>
    </location>
</feature>
<organism evidence="3 4">
    <name type="scientific">Paraburkholderia caballeronis</name>
    <dbReference type="NCBI Taxonomy" id="416943"/>
    <lineage>
        <taxon>Bacteria</taxon>
        <taxon>Pseudomonadati</taxon>
        <taxon>Pseudomonadota</taxon>
        <taxon>Betaproteobacteria</taxon>
        <taxon>Burkholderiales</taxon>
        <taxon>Burkholderiaceae</taxon>
        <taxon>Paraburkholderia</taxon>
    </lineage>
</organism>
<dbReference type="PIRSF" id="PIRSF018266">
    <property type="entry name" value="FecR"/>
    <property type="match status" value="1"/>
</dbReference>
<dbReference type="Pfam" id="PF16344">
    <property type="entry name" value="FecR_C"/>
    <property type="match status" value="1"/>
</dbReference>
<evidence type="ECO:0000313" key="3">
    <source>
        <dbReference type="EMBL" id="SEL05208.1"/>
    </source>
</evidence>
<evidence type="ECO:0000259" key="2">
    <source>
        <dbReference type="Pfam" id="PF16344"/>
    </source>
</evidence>
<dbReference type="EMBL" id="FOAJ01000004">
    <property type="protein sequence ID" value="SEL05208.1"/>
    <property type="molecule type" value="Genomic_DNA"/>
</dbReference>
<dbReference type="RefSeq" id="WP_220025066.1">
    <property type="nucleotide sequence ID" value="NZ_FNSR01000002.1"/>
</dbReference>
<dbReference type="InterPro" id="IPR012373">
    <property type="entry name" value="Ferrdict_sens_TM"/>
</dbReference>
<protein>
    <submittedName>
        <fullName evidence="3">FecR family protein</fullName>
    </submittedName>
</protein>
<proteinExistence type="predicted"/>
<gene>
    <name evidence="3" type="ORF">SAMN05192542_104586</name>
</gene>
<dbReference type="AlphaFoldDB" id="A0A1H7M2I3"/>
<name>A0A1H7M2I3_9BURK</name>
<keyword evidence="4" id="KW-1185">Reference proteome</keyword>
<dbReference type="InterPro" id="IPR032508">
    <property type="entry name" value="FecR_C"/>
</dbReference>
<dbReference type="PANTHER" id="PTHR30273:SF2">
    <property type="entry name" value="PROTEIN FECR"/>
    <property type="match status" value="1"/>
</dbReference>
<sequence length="307" mass="34117">MQFGDTAQRASARAELNEWASRSREHQAYLQKLEAADRALDRNLSGLQMRYVRASDVAAKPEPVRAIPWRRSLQTSLLALAVAASALWAINPALSRQEVSSEIGQQRTVYLDDGSEVLLNTNTAGRFVNRLRSREWTLESGEALFSVTHSPWRPFRVSAGTTDIRDLGTRFSVHRLDDDRVSVAVLEGSVEVTRAGNPASVRLDASQALKVDGDTITRVDPSSFDDLVSWKDQRFQFNGTPLSEVVRDLQRYRSKPIVLADPRAGEPRITGSFSSADPDRLLDMLPHVAPVVVSRRQDGTVVIASRR</sequence>